<evidence type="ECO:0000256" key="1">
    <source>
        <dbReference type="SAM" id="Phobius"/>
    </source>
</evidence>
<proteinExistence type="predicted"/>
<dbReference type="Proteomes" id="UP001607303">
    <property type="component" value="Unassembled WGS sequence"/>
</dbReference>
<evidence type="ECO:0000313" key="3">
    <source>
        <dbReference type="EMBL" id="KAL2730349.1"/>
    </source>
</evidence>
<dbReference type="EMBL" id="JAYRBN010000091">
    <property type="protein sequence ID" value="KAL2730349.1"/>
    <property type="molecule type" value="Genomic_DNA"/>
</dbReference>
<name>A0ABD2BCC6_VESMC</name>
<evidence type="ECO:0000256" key="2">
    <source>
        <dbReference type="SAM" id="SignalP"/>
    </source>
</evidence>
<keyword evidence="4" id="KW-1185">Reference proteome</keyword>
<feature type="chain" id="PRO_5044874259" evidence="2">
    <location>
        <begin position="17"/>
        <end position="208"/>
    </location>
</feature>
<gene>
    <name evidence="3" type="ORF">V1477_016160</name>
</gene>
<keyword evidence="1" id="KW-0472">Membrane</keyword>
<evidence type="ECO:0000313" key="4">
    <source>
        <dbReference type="Proteomes" id="UP001607303"/>
    </source>
</evidence>
<keyword evidence="1" id="KW-0812">Transmembrane</keyword>
<sequence length="208" mass="23438">MFRFLIISTLIGFGLAGLIVKRNTDFQSTEEPQKQLQQSTVNQKQIDNQLQTYSYLQGSQLSPLLFQYPSYPEYLKNEDPIQSRLEESQFPITASPQEKHESSGFATSLIPLATSIMIYGTQFGAYLVYFLIALAVGGVITILICTFTPICANSILDLSLYNSQMKEQVADLARAYITPESLNAATVYILRAYNKYNAMQQEKRSKSK</sequence>
<organism evidence="3 4">
    <name type="scientific">Vespula maculifrons</name>
    <name type="common">Eastern yellow jacket</name>
    <name type="synonym">Wasp</name>
    <dbReference type="NCBI Taxonomy" id="7453"/>
    <lineage>
        <taxon>Eukaryota</taxon>
        <taxon>Metazoa</taxon>
        <taxon>Ecdysozoa</taxon>
        <taxon>Arthropoda</taxon>
        <taxon>Hexapoda</taxon>
        <taxon>Insecta</taxon>
        <taxon>Pterygota</taxon>
        <taxon>Neoptera</taxon>
        <taxon>Endopterygota</taxon>
        <taxon>Hymenoptera</taxon>
        <taxon>Apocrita</taxon>
        <taxon>Aculeata</taxon>
        <taxon>Vespoidea</taxon>
        <taxon>Vespidae</taxon>
        <taxon>Vespinae</taxon>
        <taxon>Vespula</taxon>
    </lineage>
</organism>
<accession>A0ABD2BCC6</accession>
<protein>
    <submittedName>
        <fullName evidence="3">Fanconi anemia group M protein</fullName>
    </submittedName>
</protein>
<keyword evidence="2" id="KW-0732">Signal</keyword>
<feature type="transmembrane region" description="Helical" evidence="1">
    <location>
        <begin position="126"/>
        <end position="156"/>
    </location>
</feature>
<dbReference type="AlphaFoldDB" id="A0ABD2BCC6"/>
<comment type="caution">
    <text evidence="3">The sequence shown here is derived from an EMBL/GenBank/DDBJ whole genome shotgun (WGS) entry which is preliminary data.</text>
</comment>
<reference evidence="3 4" key="1">
    <citation type="journal article" date="2024" name="Ann. Entomol. Soc. Am.">
        <title>Genomic analyses of the southern and eastern yellowjacket wasps (Hymenoptera: Vespidae) reveal evolutionary signatures of social life.</title>
        <authorList>
            <person name="Catto M.A."/>
            <person name="Caine P.B."/>
            <person name="Orr S.E."/>
            <person name="Hunt B.G."/>
            <person name="Goodisman M.A.D."/>
        </authorList>
    </citation>
    <scope>NUCLEOTIDE SEQUENCE [LARGE SCALE GENOMIC DNA]</scope>
    <source>
        <strain evidence="3">232</strain>
        <tissue evidence="3">Head and thorax</tissue>
    </source>
</reference>
<keyword evidence="1" id="KW-1133">Transmembrane helix</keyword>
<feature type="signal peptide" evidence="2">
    <location>
        <begin position="1"/>
        <end position="16"/>
    </location>
</feature>